<dbReference type="GO" id="GO:0140359">
    <property type="term" value="F:ABC-type transporter activity"/>
    <property type="evidence" value="ECO:0000318"/>
    <property type="project" value="GO_Central"/>
</dbReference>
<dbReference type="Gene3D" id="3.40.50.300">
    <property type="entry name" value="P-loop containing nucleotide triphosphate hydrolases"/>
    <property type="match status" value="1"/>
</dbReference>
<dbReference type="Pfam" id="PF00005">
    <property type="entry name" value="ABC_tran"/>
    <property type="match status" value="1"/>
</dbReference>
<accession>A0A0K9P3Q6</accession>
<dbReference type="InterPro" id="IPR003439">
    <property type="entry name" value="ABC_transporter-like_ATP-bd"/>
</dbReference>
<dbReference type="AlphaFoldDB" id="A0A0K9P3Q6"/>
<reference evidence="14" key="1">
    <citation type="journal article" date="2016" name="Nature">
        <title>The genome of the seagrass Zostera marina reveals angiosperm adaptation to the sea.</title>
        <authorList>
            <person name="Olsen J.L."/>
            <person name="Rouze P."/>
            <person name="Verhelst B."/>
            <person name="Lin Y.-C."/>
            <person name="Bayer T."/>
            <person name="Collen J."/>
            <person name="Dattolo E."/>
            <person name="De Paoli E."/>
            <person name="Dittami S."/>
            <person name="Maumus F."/>
            <person name="Michel G."/>
            <person name="Kersting A."/>
            <person name="Lauritano C."/>
            <person name="Lohaus R."/>
            <person name="Toepel M."/>
            <person name="Tonon T."/>
            <person name="Vanneste K."/>
            <person name="Amirebrahimi M."/>
            <person name="Brakel J."/>
            <person name="Bostroem C."/>
            <person name="Chovatia M."/>
            <person name="Grimwood J."/>
            <person name="Jenkins J.W."/>
            <person name="Jueterbock A."/>
            <person name="Mraz A."/>
            <person name="Stam W.T."/>
            <person name="Tice H."/>
            <person name="Bornberg-Bauer E."/>
            <person name="Green P.J."/>
            <person name="Pearson G.A."/>
            <person name="Procaccini G."/>
            <person name="Duarte C.M."/>
            <person name="Schmutz J."/>
            <person name="Reusch T.B.H."/>
            <person name="Van de Peer Y."/>
        </authorList>
    </citation>
    <scope>NUCLEOTIDE SEQUENCE [LARGE SCALE GENOMIC DNA]</scope>
    <source>
        <strain evidence="14">cv. Finnish</strain>
    </source>
</reference>
<dbReference type="Gene3D" id="1.20.1560.10">
    <property type="entry name" value="ABC transporter type 1, transmembrane domain"/>
    <property type="match status" value="1"/>
</dbReference>
<dbReference type="InterPro" id="IPR050173">
    <property type="entry name" value="ABC_transporter_C-like"/>
</dbReference>
<evidence type="ECO:0000256" key="9">
    <source>
        <dbReference type="ARBA" id="ARBA00023136"/>
    </source>
</evidence>
<keyword evidence="5" id="KW-0677">Repeat</keyword>
<dbReference type="CDD" id="cd03250">
    <property type="entry name" value="ABCC_MRP_domain1"/>
    <property type="match status" value="1"/>
</dbReference>
<dbReference type="PROSITE" id="PS50929">
    <property type="entry name" value="ABC_TM1F"/>
    <property type="match status" value="1"/>
</dbReference>
<dbReference type="STRING" id="29655.A0A0K9P3Q6"/>
<dbReference type="GO" id="GO:0005524">
    <property type="term" value="F:ATP binding"/>
    <property type="evidence" value="ECO:0007669"/>
    <property type="project" value="UniProtKB-KW"/>
</dbReference>
<feature type="transmembrane region" description="Helical" evidence="10">
    <location>
        <begin position="232"/>
        <end position="253"/>
    </location>
</feature>
<dbReference type="GO" id="GO:0016020">
    <property type="term" value="C:membrane"/>
    <property type="evidence" value="ECO:0007669"/>
    <property type="project" value="UniProtKB-SubCell"/>
</dbReference>
<dbReference type="PROSITE" id="PS00211">
    <property type="entry name" value="ABC_TRANSPORTER_1"/>
    <property type="match status" value="1"/>
</dbReference>
<dbReference type="InterPro" id="IPR036640">
    <property type="entry name" value="ABC1_TM_sf"/>
</dbReference>
<dbReference type="InterPro" id="IPR003593">
    <property type="entry name" value="AAA+_ATPase"/>
</dbReference>
<dbReference type="OMA" id="YKENNSH"/>
<dbReference type="FunFam" id="3.40.50.300:FF:000973">
    <property type="entry name" value="Multidrug resistance-associated protein 4"/>
    <property type="match status" value="1"/>
</dbReference>
<comment type="subcellular location">
    <subcellularLocation>
        <location evidence="1">Membrane</location>
        <topology evidence="1">Multi-pass membrane protein</topology>
    </subcellularLocation>
</comment>
<proteinExistence type="inferred from homology"/>
<organism evidence="13 14">
    <name type="scientific">Zostera marina</name>
    <name type="common">Eelgrass</name>
    <dbReference type="NCBI Taxonomy" id="29655"/>
    <lineage>
        <taxon>Eukaryota</taxon>
        <taxon>Viridiplantae</taxon>
        <taxon>Streptophyta</taxon>
        <taxon>Embryophyta</taxon>
        <taxon>Tracheophyta</taxon>
        <taxon>Spermatophyta</taxon>
        <taxon>Magnoliopsida</taxon>
        <taxon>Liliopsida</taxon>
        <taxon>Zosteraceae</taxon>
        <taxon>Zostera</taxon>
    </lineage>
</organism>
<dbReference type="SMART" id="SM00382">
    <property type="entry name" value="AAA"/>
    <property type="match status" value="1"/>
</dbReference>
<evidence type="ECO:0000259" key="11">
    <source>
        <dbReference type="PROSITE" id="PS50893"/>
    </source>
</evidence>
<evidence type="ECO:0000256" key="1">
    <source>
        <dbReference type="ARBA" id="ARBA00004141"/>
    </source>
</evidence>
<evidence type="ECO:0000256" key="2">
    <source>
        <dbReference type="ARBA" id="ARBA00009726"/>
    </source>
</evidence>
<feature type="domain" description="ABC transporter" evidence="11">
    <location>
        <begin position="328"/>
        <end position="527"/>
    </location>
</feature>
<name>A0A0K9P3Q6_ZOSMR</name>
<keyword evidence="14" id="KW-1185">Reference proteome</keyword>
<keyword evidence="3" id="KW-0813">Transport</keyword>
<dbReference type="InterPro" id="IPR027417">
    <property type="entry name" value="P-loop_NTPase"/>
</dbReference>
<comment type="similarity">
    <text evidence="2">Belongs to the ABC transporter superfamily. ABCC family. Conjugate transporter (TC 3.A.1.208) subfamily.</text>
</comment>
<dbReference type="OrthoDB" id="6500128at2759"/>
<dbReference type="InterPro" id="IPR044746">
    <property type="entry name" value="ABCC_6TM_D1"/>
</dbReference>
<keyword evidence="9 10" id="KW-0472">Membrane</keyword>
<feature type="transmembrane region" description="Helical" evidence="10">
    <location>
        <begin position="28"/>
        <end position="46"/>
    </location>
</feature>
<keyword evidence="7" id="KW-0067">ATP-binding</keyword>
<feature type="transmembrane region" description="Helical" evidence="10">
    <location>
        <begin position="66"/>
        <end position="83"/>
    </location>
</feature>
<keyword evidence="8 10" id="KW-1133">Transmembrane helix</keyword>
<evidence type="ECO:0000256" key="7">
    <source>
        <dbReference type="ARBA" id="ARBA00022840"/>
    </source>
</evidence>
<dbReference type="InterPro" id="IPR017871">
    <property type="entry name" value="ABC_transporter-like_CS"/>
</dbReference>
<protein>
    <submittedName>
        <fullName evidence="13">Multidrug resistance protein ABC transporter family</fullName>
    </submittedName>
</protein>
<dbReference type="PANTHER" id="PTHR24223">
    <property type="entry name" value="ATP-BINDING CASSETTE SUB-FAMILY C"/>
    <property type="match status" value="1"/>
</dbReference>
<dbReference type="CDD" id="cd18579">
    <property type="entry name" value="ABC_6TM_ABCC_D1"/>
    <property type="match status" value="1"/>
</dbReference>
<feature type="domain" description="ABC transmembrane type-1" evidence="12">
    <location>
        <begin position="29"/>
        <end position="294"/>
    </location>
</feature>
<dbReference type="Proteomes" id="UP000036987">
    <property type="component" value="Unassembled WGS sequence"/>
</dbReference>
<evidence type="ECO:0000256" key="8">
    <source>
        <dbReference type="ARBA" id="ARBA00022989"/>
    </source>
</evidence>
<evidence type="ECO:0000256" key="3">
    <source>
        <dbReference type="ARBA" id="ARBA00022448"/>
    </source>
</evidence>
<dbReference type="EMBL" id="LFYR01001305">
    <property type="protein sequence ID" value="KMZ62870.1"/>
    <property type="molecule type" value="Genomic_DNA"/>
</dbReference>
<keyword evidence="4 10" id="KW-0812">Transmembrane</keyword>
<evidence type="ECO:0000256" key="5">
    <source>
        <dbReference type="ARBA" id="ARBA00022737"/>
    </source>
</evidence>
<dbReference type="FunFam" id="1.20.1560.10:FF:000003">
    <property type="entry name" value="ABC transporter C family member 10"/>
    <property type="match status" value="1"/>
</dbReference>
<evidence type="ECO:0000256" key="6">
    <source>
        <dbReference type="ARBA" id="ARBA00022741"/>
    </source>
</evidence>
<dbReference type="Pfam" id="PF00664">
    <property type="entry name" value="ABC_membrane"/>
    <property type="match status" value="1"/>
</dbReference>
<evidence type="ECO:0000313" key="14">
    <source>
        <dbReference type="Proteomes" id="UP000036987"/>
    </source>
</evidence>
<evidence type="ECO:0000313" key="13">
    <source>
        <dbReference type="EMBL" id="KMZ62870.1"/>
    </source>
</evidence>
<feature type="transmembrane region" description="Helical" evidence="10">
    <location>
        <begin position="167"/>
        <end position="188"/>
    </location>
</feature>
<dbReference type="GO" id="GO:0016887">
    <property type="term" value="F:ATP hydrolysis activity"/>
    <property type="evidence" value="ECO:0007669"/>
    <property type="project" value="InterPro"/>
</dbReference>
<comment type="caution">
    <text evidence="13">The sequence shown here is derived from an EMBL/GenBank/DDBJ whole genome shotgun (WGS) entry which is preliminary data.</text>
</comment>
<dbReference type="InterPro" id="IPR011527">
    <property type="entry name" value="ABC1_TM_dom"/>
</dbReference>
<dbReference type="PROSITE" id="PS50893">
    <property type="entry name" value="ABC_TRANSPORTER_2"/>
    <property type="match status" value="1"/>
</dbReference>
<evidence type="ECO:0000259" key="12">
    <source>
        <dbReference type="PROSITE" id="PS50929"/>
    </source>
</evidence>
<evidence type="ECO:0000256" key="4">
    <source>
        <dbReference type="ARBA" id="ARBA00022692"/>
    </source>
</evidence>
<dbReference type="GO" id="GO:0055085">
    <property type="term" value="P:transmembrane transport"/>
    <property type="evidence" value="ECO:0000318"/>
    <property type="project" value="GO_Central"/>
</dbReference>
<evidence type="ECO:0000256" key="10">
    <source>
        <dbReference type="SAM" id="Phobius"/>
    </source>
</evidence>
<keyword evidence="6" id="KW-0547">Nucleotide-binding</keyword>
<feature type="transmembrane region" description="Helical" evidence="10">
    <location>
        <begin position="140"/>
        <end position="161"/>
    </location>
</feature>
<dbReference type="SUPFAM" id="SSF52540">
    <property type="entry name" value="P-loop containing nucleoside triphosphate hydrolases"/>
    <property type="match status" value="1"/>
</dbReference>
<gene>
    <name evidence="13" type="ORF">ZOSMA_43G00520</name>
</gene>
<dbReference type="PANTHER" id="PTHR24223:SF181">
    <property type="entry name" value="ABC TRANSPORTER C FAMILY MEMBER 3"/>
    <property type="match status" value="1"/>
</dbReference>
<dbReference type="SUPFAM" id="SSF90123">
    <property type="entry name" value="ABC transporter transmembrane region"/>
    <property type="match status" value="1"/>
</dbReference>
<sequence>MSRTKQEGSSIGSSLMYRSIFLFIRKKIIINMIFALVSTGAGYVGPILINDLVSFLNDGSSRLRNGYSFVGIFLATKAVEAICERQYLLGVRQLSARVCSALTSHTYRKGLVISNRSRQTRTNGEMINYMTVDTSRITSFMWTIIDALMLPIHIALATLVIYLNLGLVGAVATLTAIAVVMACNFPLIKLQEKLQSKIMESKDGRMKSTSEVLKNMKILKLQAWDTEYIKRLLNAIITFVFCGTPPFISAVAFGSCIWKGIPITVGKVLSSLATFNIIQQPIFELPDILSSFIQAKISVERLATYFEEPNIPNDAVEHVPREETDSDVEIVNREFSWNSGEDTDRSYSANPTLFGIQLSIKRGMKVAICGSVGAGKSSLLSCILGEIPKLKGKVRIGSGSKAYVLQSAWILTGTVRDNILFGLPHDAEKYRQTVEACALAKDLSVFGHGDLTEIGEGGINMSGGQKQRIQIARAIYQNADIYLLDDPFSAVDAHTGTHIYQECLMKLLDGKIILYITHQIEFLPAAD</sequence>